<dbReference type="Proteomes" id="UP001341281">
    <property type="component" value="Chromosome 01"/>
</dbReference>
<feature type="compositionally biased region" description="Basic residues" evidence="1">
    <location>
        <begin position="58"/>
        <end position="67"/>
    </location>
</feature>
<dbReference type="EMBL" id="CP144745">
    <property type="protein sequence ID" value="WVZ48706.1"/>
    <property type="molecule type" value="Genomic_DNA"/>
</dbReference>
<accession>A0AAQ3SEE5</accession>
<evidence type="ECO:0000256" key="1">
    <source>
        <dbReference type="SAM" id="MobiDB-lite"/>
    </source>
</evidence>
<reference evidence="2 3" key="1">
    <citation type="submission" date="2024-02" db="EMBL/GenBank/DDBJ databases">
        <title>High-quality chromosome-scale genome assembly of Pensacola bahiagrass (Paspalum notatum Flugge var. saurae).</title>
        <authorList>
            <person name="Vega J.M."/>
            <person name="Podio M."/>
            <person name="Orjuela J."/>
            <person name="Siena L.A."/>
            <person name="Pessino S.C."/>
            <person name="Combes M.C."/>
            <person name="Mariac C."/>
            <person name="Albertini E."/>
            <person name="Pupilli F."/>
            <person name="Ortiz J.P.A."/>
            <person name="Leblanc O."/>
        </authorList>
    </citation>
    <scope>NUCLEOTIDE SEQUENCE [LARGE SCALE GENOMIC DNA]</scope>
    <source>
        <strain evidence="2">R1</strain>
        <tissue evidence="2">Leaf</tissue>
    </source>
</reference>
<proteinExistence type="predicted"/>
<name>A0AAQ3SEE5_PASNO</name>
<organism evidence="2 3">
    <name type="scientific">Paspalum notatum var. saurae</name>
    <dbReference type="NCBI Taxonomy" id="547442"/>
    <lineage>
        <taxon>Eukaryota</taxon>
        <taxon>Viridiplantae</taxon>
        <taxon>Streptophyta</taxon>
        <taxon>Embryophyta</taxon>
        <taxon>Tracheophyta</taxon>
        <taxon>Spermatophyta</taxon>
        <taxon>Magnoliopsida</taxon>
        <taxon>Liliopsida</taxon>
        <taxon>Poales</taxon>
        <taxon>Poaceae</taxon>
        <taxon>PACMAD clade</taxon>
        <taxon>Panicoideae</taxon>
        <taxon>Andropogonodae</taxon>
        <taxon>Paspaleae</taxon>
        <taxon>Paspalinae</taxon>
        <taxon>Paspalum</taxon>
    </lineage>
</organism>
<dbReference type="AlphaFoldDB" id="A0AAQ3SEE5"/>
<protein>
    <submittedName>
        <fullName evidence="2">Uncharacterized protein</fullName>
    </submittedName>
</protein>
<gene>
    <name evidence="2" type="ORF">U9M48_000125</name>
</gene>
<keyword evidence="3" id="KW-1185">Reference proteome</keyword>
<sequence>MALPLYSVDPRAPSRTRLSASPCPLRSDSTQDATTRRGPESGLRPTRRAAPSLGPLRRPIKGMRKPLPRPSTPSIRHSSPRAPRCRQFPSPEFAQPIDPCFALRGPPTKLHRRFLDAESRLPSLSTCAHLRRPPVPSPALFCRLRRRSQAHDVDPPVEFEEQPPEASEQQQGINFEEGKYNINTTQ</sequence>
<feature type="region of interest" description="Disordered" evidence="1">
    <location>
        <begin position="152"/>
        <end position="186"/>
    </location>
</feature>
<evidence type="ECO:0000313" key="3">
    <source>
        <dbReference type="Proteomes" id="UP001341281"/>
    </source>
</evidence>
<feature type="region of interest" description="Disordered" evidence="1">
    <location>
        <begin position="1"/>
        <end position="91"/>
    </location>
</feature>
<evidence type="ECO:0000313" key="2">
    <source>
        <dbReference type="EMBL" id="WVZ48706.1"/>
    </source>
</evidence>